<dbReference type="EMBL" id="JAUIRO010000006">
    <property type="protein sequence ID" value="KAK0709944.1"/>
    <property type="molecule type" value="Genomic_DNA"/>
</dbReference>
<dbReference type="Gene3D" id="1.10.510.10">
    <property type="entry name" value="Transferase(Phosphotransferase) domain 1"/>
    <property type="match status" value="1"/>
</dbReference>
<gene>
    <name evidence="2" type="ORF">B0T26DRAFT_679290</name>
</gene>
<name>A0AA40A5Z5_9PEZI</name>
<accession>A0AA40A5Z5</accession>
<organism evidence="2 3">
    <name type="scientific">Lasiosphaeria miniovina</name>
    <dbReference type="NCBI Taxonomy" id="1954250"/>
    <lineage>
        <taxon>Eukaryota</taxon>
        <taxon>Fungi</taxon>
        <taxon>Dikarya</taxon>
        <taxon>Ascomycota</taxon>
        <taxon>Pezizomycotina</taxon>
        <taxon>Sordariomycetes</taxon>
        <taxon>Sordariomycetidae</taxon>
        <taxon>Sordariales</taxon>
        <taxon>Lasiosphaeriaceae</taxon>
        <taxon>Lasiosphaeria</taxon>
    </lineage>
</organism>
<evidence type="ECO:0008006" key="4">
    <source>
        <dbReference type="Google" id="ProtNLM"/>
    </source>
</evidence>
<sequence>MQRDSQRARGHPSPRPQPSRHPLRGSLFEVPEDAIGDPDDCNLRAIHGNINLTNIPWFKEAPDPDGMGTLVMTDFGLSGSDLRSKAFDVENNFTRSFDIWSLGCLYLDMIAWLVGGLDLTHEFPIARRAPRSDGGLFFSKILGLLDSVSGVRASKVVIEFLVELHSHPACKQFIHDFLDLIENGMLVIGDGGETGNRRLTSMLVCAMLTEFERKMQENEAYGLVPVPRSPTGQPQCDEREVFRGSLPPYDKKLLCSFPSHTSGLRPVRRNLRAYKFLLK</sequence>
<dbReference type="InterPro" id="IPR011009">
    <property type="entry name" value="Kinase-like_dom_sf"/>
</dbReference>
<reference evidence="2" key="1">
    <citation type="submission" date="2023-06" db="EMBL/GenBank/DDBJ databases">
        <title>Genome-scale phylogeny and comparative genomics of the fungal order Sordariales.</title>
        <authorList>
            <consortium name="Lawrence Berkeley National Laboratory"/>
            <person name="Hensen N."/>
            <person name="Bonometti L."/>
            <person name="Westerberg I."/>
            <person name="Brannstrom I.O."/>
            <person name="Guillou S."/>
            <person name="Cros-Aarteil S."/>
            <person name="Calhoun S."/>
            <person name="Haridas S."/>
            <person name="Kuo A."/>
            <person name="Mondo S."/>
            <person name="Pangilinan J."/>
            <person name="Riley R."/>
            <person name="LaButti K."/>
            <person name="Andreopoulos B."/>
            <person name="Lipzen A."/>
            <person name="Chen C."/>
            <person name="Yanf M."/>
            <person name="Daum C."/>
            <person name="Ng V."/>
            <person name="Clum A."/>
            <person name="Steindorff A."/>
            <person name="Ohm R."/>
            <person name="Martin F."/>
            <person name="Silar P."/>
            <person name="Natvig D."/>
            <person name="Lalanne C."/>
            <person name="Gautier V."/>
            <person name="Ament-velasquez S.L."/>
            <person name="Kruys A."/>
            <person name="Hutchinson M.I."/>
            <person name="Powell A.J."/>
            <person name="Barry K."/>
            <person name="Miller A.N."/>
            <person name="Grigoriev I.V."/>
            <person name="Debuchy R."/>
            <person name="Gladieux P."/>
            <person name="Thoren M.H."/>
            <person name="Johannesson H."/>
        </authorList>
    </citation>
    <scope>NUCLEOTIDE SEQUENCE</scope>
    <source>
        <strain evidence="2">SMH2392-1A</strain>
    </source>
</reference>
<protein>
    <recommendedName>
        <fullName evidence="4">Protein kinase domain-containing protein</fullName>
    </recommendedName>
</protein>
<dbReference type="RefSeq" id="XP_060293248.1">
    <property type="nucleotide sequence ID" value="XM_060440336.1"/>
</dbReference>
<evidence type="ECO:0000313" key="2">
    <source>
        <dbReference type="EMBL" id="KAK0709944.1"/>
    </source>
</evidence>
<feature type="region of interest" description="Disordered" evidence="1">
    <location>
        <begin position="1"/>
        <end position="25"/>
    </location>
</feature>
<dbReference type="SUPFAM" id="SSF56112">
    <property type="entry name" value="Protein kinase-like (PK-like)"/>
    <property type="match status" value="1"/>
</dbReference>
<dbReference type="Proteomes" id="UP001172101">
    <property type="component" value="Unassembled WGS sequence"/>
</dbReference>
<dbReference type="AlphaFoldDB" id="A0AA40A5Z5"/>
<evidence type="ECO:0000313" key="3">
    <source>
        <dbReference type="Proteomes" id="UP001172101"/>
    </source>
</evidence>
<dbReference type="GeneID" id="85323606"/>
<comment type="caution">
    <text evidence="2">The sequence shown here is derived from an EMBL/GenBank/DDBJ whole genome shotgun (WGS) entry which is preliminary data.</text>
</comment>
<keyword evidence="3" id="KW-1185">Reference proteome</keyword>
<evidence type="ECO:0000256" key="1">
    <source>
        <dbReference type="SAM" id="MobiDB-lite"/>
    </source>
</evidence>
<proteinExistence type="predicted"/>